<keyword evidence="5 7" id="KW-1133">Transmembrane helix</keyword>
<feature type="transmembrane region" description="Helical" evidence="7">
    <location>
        <begin position="247"/>
        <end position="265"/>
    </location>
</feature>
<keyword evidence="4 7" id="KW-0812">Transmembrane</keyword>
<keyword evidence="10" id="KW-1185">Reference proteome</keyword>
<evidence type="ECO:0000256" key="3">
    <source>
        <dbReference type="ARBA" id="ARBA00022679"/>
    </source>
</evidence>
<dbReference type="EMBL" id="CP002400">
    <property type="protein sequence ID" value="ADU27185.1"/>
    <property type="molecule type" value="Genomic_DNA"/>
</dbReference>
<dbReference type="Pfam" id="PF01790">
    <property type="entry name" value="LGT"/>
    <property type="match status" value="1"/>
</dbReference>
<dbReference type="Proteomes" id="UP000001551">
    <property type="component" value="Chromosome"/>
</dbReference>
<feature type="binding site" evidence="7">
    <location>
        <position position="152"/>
    </location>
    <ligand>
        <name>a 1,2-diacyl-sn-glycero-3-phospho-(1'-sn-glycerol)</name>
        <dbReference type="ChEBI" id="CHEBI:64716"/>
    </ligand>
</feature>
<feature type="region of interest" description="Disordered" evidence="8">
    <location>
        <begin position="296"/>
        <end position="327"/>
    </location>
</feature>
<feature type="transmembrane region" description="Helical" evidence="7">
    <location>
        <begin position="109"/>
        <end position="126"/>
    </location>
</feature>
<evidence type="ECO:0000313" key="9">
    <source>
        <dbReference type="EMBL" id="ADU27185.1"/>
    </source>
</evidence>
<dbReference type="PANTHER" id="PTHR30589:SF0">
    <property type="entry name" value="PHOSPHATIDYLGLYCEROL--PROLIPOPROTEIN DIACYLGLYCERYL TRANSFERASE"/>
    <property type="match status" value="1"/>
</dbReference>
<evidence type="ECO:0000256" key="5">
    <source>
        <dbReference type="ARBA" id="ARBA00022989"/>
    </source>
</evidence>
<sequence>MNENIPVTFPGLGLSLPIHSTAFSIGGLEIKWYGILIAIGLLLAMWYAFRRCKDFGVSAEDLVDIIIISLICGVVGARLYYVIFYPSPYGVNPYFENPLSILMLRDGGLGIYGGVIGALVSAFIVCKVKKISVGAVFDIAGLGFPIGQAIGRWGNFFNREAYGAATNAWWRMAGVDPNNVNTGYQPCFFFESVWCILGFLILHFYSKSGRRKFNGEVFLLYVMWYGFGRFFIEGLRTDSLMIGNIRVSQLVAVLSFVIALCIILYKRMKLREVASEKEADYTPLFTEAAEAVEAERRKLANESDDAQPADADKTDASEPDGPKKEEE</sequence>
<dbReference type="AlphaFoldDB" id="E6U8V0"/>
<comment type="function">
    <text evidence="7">Catalyzes the transfer of the diacylglyceryl group from phosphatidylglycerol to the sulfhydryl group of the N-terminal cysteine of a prolipoprotein, the first step in the formation of mature lipoproteins.</text>
</comment>
<dbReference type="HOGENOM" id="CLU_013386_0_0_9"/>
<evidence type="ECO:0000256" key="1">
    <source>
        <dbReference type="ARBA" id="ARBA00007150"/>
    </source>
</evidence>
<dbReference type="InterPro" id="IPR001640">
    <property type="entry name" value="Lgt"/>
</dbReference>
<comment type="catalytic activity">
    <reaction evidence="7">
        <text>L-cysteinyl-[prolipoprotein] + a 1,2-diacyl-sn-glycero-3-phospho-(1'-sn-glycerol) = an S-1,2-diacyl-sn-glyceryl-L-cysteinyl-[prolipoprotein] + sn-glycerol 1-phosphate + H(+)</text>
        <dbReference type="Rhea" id="RHEA:56712"/>
        <dbReference type="Rhea" id="RHEA-COMP:14679"/>
        <dbReference type="Rhea" id="RHEA-COMP:14680"/>
        <dbReference type="ChEBI" id="CHEBI:15378"/>
        <dbReference type="ChEBI" id="CHEBI:29950"/>
        <dbReference type="ChEBI" id="CHEBI:57685"/>
        <dbReference type="ChEBI" id="CHEBI:64716"/>
        <dbReference type="ChEBI" id="CHEBI:140658"/>
        <dbReference type="EC" id="2.5.1.145"/>
    </reaction>
</comment>
<dbReference type="KEGG" id="eha:Ethha_1650"/>
<feature type="transmembrane region" description="Helical" evidence="7">
    <location>
        <begin position="30"/>
        <end position="49"/>
    </location>
</feature>
<proteinExistence type="inferred from homology"/>
<dbReference type="GO" id="GO:0005886">
    <property type="term" value="C:plasma membrane"/>
    <property type="evidence" value="ECO:0007669"/>
    <property type="project" value="UniProtKB-SubCell"/>
</dbReference>
<dbReference type="UniPathway" id="UPA00664"/>
<feature type="transmembrane region" description="Helical" evidence="7">
    <location>
        <begin position="61"/>
        <end position="83"/>
    </location>
</feature>
<evidence type="ECO:0000256" key="6">
    <source>
        <dbReference type="ARBA" id="ARBA00023136"/>
    </source>
</evidence>
<evidence type="ECO:0000256" key="7">
    <source>
        <dbReference type="HAMAP-Rule" id="MF_01147"/>
    </source>
</evidence>
<gene>
    <name evidence="7" type="primary">lgt</name>
    <name evidence="9" type="ordered locus">Ethha_1650</name>
</gene>
<name>E6U8V0_ETHHY</name>
<dbReference type="PROSITE" id="PS01311">
    <property type="entry name" value="LGT"/>
    <property type="match status" value="1"/>
</dbReference>
<comment type="similarity">
    <text evidence="1 7">Belongs to the Lgt family.</text>
</comment>
<accession>E6U8V0</accession>
<evidence type="ECO:0000256" key="8">
    <source>
        <dbReference type="SAM" id="MobiDB-lite"/>
    </source>
</evidence>
<dbReference type="GO" id="GO:0008961">
    <property type="term" value="F:phosphatidylglycerol-prolipoprotein diacylglyceryl transferase activity"/>
    <property type="evidence" value="ECO:0007669"/>
    <property type="project" value="UniProtKB-UniRule"/>
</dbReference>
<reference evidence="9 10" key="1">
    <citation type="submission" date="2010-12" db="EMBL/GenBank/DDBJ databases">
        <title>Complete sequence of Ethanoligenens harbinense YUAN-3.</title>
        <authorList>
            <person name="Lucas S."/>
            <person name="Copeland A."/>
            <person name="Lapidus A."/>
            <person name="Cheng J.-F."/>
            <person name="Bruce D."/>
            <person name="Goodwin L."/>
            <person name="Pitluck S."/>
            <person name="Chertkov O."/>
            <person name="Misra M."/>
            <person name="Detter J.C."/>
            <person name="Han C."/>
            <person name="Tapia R."/>
            <person name="Land M."/>
            <person name="Hauser L."/>
            <person name="Jeffries C."/>
            <person name="Kyrpides N."/>
            <person name="Ivanova N."/>
            <person name="Mikhailova N."/>
            <person name="Wang A."/>
            <person name="Mouttaki H."/>
            <person name="He Z."/>
            <person name="Zhou J."/>
            <person name="Hemme C.L."/>
            <person name="Woyke T."/>
        </authorList>
    </citation>
    <scope>NUCLEOTIDE SEQUENCE [LARGE SCALE GENOMIC DNA]</scope>
    <source>
        <strain evidence="10">DSM 18485 / JCM 12961 / CGMCC 1.5033 / YUAN-3</strain>
    </source>
</reference>
<feature type="compositionally biased region" description="Basic and acidic residues" evidence="8">
    <location>
        <begin position="310"/>
        <end position="327"/>
    </location>
</feature>
<feature type="transmembrane region" description="Helical" evidence="7">
    <location>
        <begin position="217"/>
        <end position="235"/>
    </location>
</feature>
<evidence type="ECO:0000256" key="4">
    <source>
        <dbReference type="ARBA" id="ARBA00022692"/>
    </source>
</evidence>
<feature type="transmembrane region" description="Helical" evidence="7">
    <location>
        <begin position="183"/>
        <end position="205"/>
    </location>
</feature>
<dbReference type="eggNOG" id="COG0682">
    <property type="taxonomic scope" value="Bacteria"/>
</dbReference>
<feature type="transmembrane region" description="Helical" evidence="7">
    <location>
        <begin position="133"/>
        <end position="151"/>
    </location>
</feature>
<keyword evidence="2 7" id="KW-1003">Cell membrane</keyword>
<dbReference type="NCBIfam" id="TIGR00544">
    <property type="entry name" value="lgt"/>
    <property type="match status" value="1"/>
</dbReference>
<comment type="subcellular location">
    <subcellularLocation>
        <location evidence="7">Cell membrane</location>
        <topology evidence="7">Multi-pass membrane protein</topology>
    </subcellularLocation>
</comment>
<dbReference type="RefSeq" id="WP_013485540.1">
    <property type="nucleotide sequence ID" value="NC_014828.1"/>
</dbReference>
<dbReference type="HAMAP" id="MF_01147">
    <property type="entry name" value="Lgt"/>
    <property type="match status" value="1"/>
</dbReference>
<keyword evidence="9" id="KW-0449">Lipoprotein</keyword>
<evidence type="ECO:0000256" key="2">
    <source>
        <dbReference type="ARBA" id="ARBA00022475"/>
    </source>
</evidence>
<dbReference type="STRING" id="663278.Ethha_1650"/>
<keyword evidence="3 7" id="KW-0808">Transferase</keyword>
<dbReference type="PANTHER" id="PTHR30589">
    <property type="entry name" value="PROLIPOPROTEIN DIACYLGLYCERYL TRANSFERASE"/>
    <property type="match status" value="1"/>
</dbReference>
<keyword evidence="6 7" id="KW-0472">Membrane</keyword>
<organism evidence="9 10">
    <name type="scientific">Ethanoligenens harbinense (strain DSM 18485 / JCM 12961 / CGMCC 1.5033 / YUAN-3)</name>
    <dbReference type="NCBI Taxonomy" id="663278"/>
    <lineage>
        <taxon>Bacteria</taxon>
        <taxon>Bacillati</taxon>
        <taxon>Bacillota</taxon>
        <taxon>Clostridia</taxon>
        <taxon>Eubacteriales</taxon>
        <taxon>Oscillospiraceae</taxon>
        <taxon>Ethanoligenens</taxon>
    </lineage>
</organism>
<evidence type="ECO:0000313" key="10">
    <source>
        <dbReference type="Proteomes" id="UP000001551"/>
    </source>
</evidence>
<comment type="pathway">
    <text evidence="7">Protein modification; lipoprotein biosynthesis (diacylglyceryl transfer).</text>
</comment>
<protein>
    <recommendedName>
        <fullName evidence="7">Phosphatidylglycerol--prolipoprotein diacylglyceryl transferase</fullName>
        <ecNumber evidence="7">2.5.1.145</ecNumber>
    </recommendedName>
</protein>
<dbReference type="GO" id="GO:0042158">
    <property type="term" value="P:lipoprotein biosynthetic process"/>
    <property type="evidence" value="ECO:0007669"/>
    <property type="project" value="UniProtKB-UniRule"/>
</dbReference>
<dbReference type="EC" id="2.5.1.145" evidence="7"/>